<dbReference type="PANTHER" id="PTHR43037">
    <property type="entry name" value="UNNAMED PRODUCT-RELATED"/>
    <property type="match status" value="1"/>
</dbReference>
<accession>A0A379MMK8</accession>
<proteinExistence type="predicted"/>
<gene>
    <name evidence="3" type="ORF">NCTC11190_00039</name>
</gene>
<dbReference type="InterPro" id="IPR050955">
    <property type="entry name" value="Plant_Biomass_Hydrol_Est"/>
</dbReference>
<name>A0A379MMK8_9BACT</name>
<dbReference type="AlphaFoldDB" id="A0A379MMK8"/>
<organism evidence="3 4">
    <name type="scientific">Rikenella microfusus</name>
    <dbReference type="NCBI Taxonomy" id="28139"/>
    <lineage>
        <taxon>Bacteria</taxon>
        <taxon>Pseudomonadati</taxon>
        <taxon>Bacteroidota</taxon>
        <taxon>Bacteroidia</taxon>
        <taxon>Bacteroidales</taxon>
        <taxon>Rikenellaceae</taxon>
        <taxon>Rikenella</taxon>
    </lineage>
</organism>
<dbReference type="Proteomes" id="UP000255233">
    <property type="component" value="Unassembled WGS sequence"/>
</dbReference>
<dbReference type="GO" id="GO:0008236">
    <property type="term" value="F:serine-type peptidase activity"/>
    <property type="evidence" value="ECO:0007669"/>
    <property type="project" value="InterPro"/>
</dbReference>
<keyword evidence="4" id="KW-1185">Reference proteome</keyword>
<keyword evidence="1" id="KW-0732">Signal</keyword>
<reference evidence="3 4" key="1">
    <citation type="submission" date="2018-06" db="EMBL/GenBank/DDBJ databases">
        <authorList>
            <consortium name="Pathogen Informatics"/>
            <person name="Doyle S."/>
        </authorList>
    </citation>
    <scope>NUCLEOTIDE SEQUENCE [LARGE SCALE GENOMIC DNA]</scope>
    <source>
        <strain evidence="3 4">NCTC11190</strain>
    </source>
</reference>
<dbReference type="STRING" id="880526.GCA_000427365_01399"/>
<dbReference type="OrthoDB" id="9764953at2"/>
<dbReference type="GO" id="GO:0006508">
    <property type="term" value="P:proteolysis"/>
    <property type="evidence" value="ECO:0007669"/>
    <property type="project" value="InterPro"/>
</dbReference>
<dbReference type="SUPFAM" id="SSF53474">
    <property type="entry name" value="alpha/beta-Hydrolases"/>
    <property type="match status" value="1"/>
</dbReference>
<dbReference type="InterPro" id="IPR001375">
    <property type="entry name" value="Peptidase_S9_cat"/>
</dbReference>
<dbReference type="EMBL" id="UGVL01000001">
    <property type="protein sequence ID" value="SUE32858.1"/>
    <property type="molecule type" value="Genomic_DNA"/>
</dbReference>
<evidence type="ECO:0000313" key="4">
    <source>
        <dbReference type="Proteomes" id="UP000255233"/>
    </source>
</evidence>
<dbReference type="Gene3D" id="3.40.50.1820">
    <property type="entry name" value="alpha/beta hydrolase"/>
    <property type="match status" value="1"/>
</dbReference>
<sequence>MTPFFLKTLRGTALCAALAVGGQTLHARQTSEGDGNIVAIFGQQKVETTDEGQVFHRFREGLLLPGGVGAGTLYNGQDMVAWLYATDRFKTPAAGDSLAYSYPKQKEAPMAYQSHRERQAAARRKPGQKYRLSYGYTALPNWTWSPIAADSAGTFRSPHMRSAYLYTSYESPRSEIALLETTGGTRTYINGEPHEGDHYDFGYTLIPVRLKAGLNEIVYTPGRFGRVESKLVKPDKPVMFTKRDLTLPDLIAGEDDPKWAAIRVVNATEKPLEGLSIRTTLILPDGNRAAKSVEYKTDDILPMAVRKVKFRVPGTDRPELKGNVSARLELLRNRKVIDTVTIALRQVAPDVHHERTFVSRIDGSVQYYSVAPALRTEPADTGAKAFILTVHGASVEARNQARAYKQKEWVNIVAPTNRRPYGFNWEEWGRIDALEVLEEAQRIFPTDTARIYLTGHSMGGHGTWFLGTTYPDKFAAIAPCAGYPDIAGYGSGRGDAMHRRHPLFEPFERGAAAGRVQALARNLKQSGVYIHHGSADNVVPPEQAHIMRETLGRFHTDFCYHEFPGGEHWFGDASVDWPPIFEFFARHSIPAESRVDEIDFYTASPAISAQDYWLTVEQQESPYRYTNVKVQREGDTTIRVVVAENAALLTFDLPALKMKAAETVIAFGDGQRLTVPTSRKAIVAYRDGKWKVLDKIDPKEKNARRYGGFKQAFDNRMVFVYSTAGTPAENAWWQAKARFDAETFYYRGNGSVDIVPDKAYDMKKYAGRNVVLYGNADNNRAWAQLLKDCPVQVRDGEVSMGGRSYRGDDLGAYFVYPHPEFPDVLVGVVTGTGEAGMRATSPNNYISGITGFPDLMIFRADMLKDGLDAVETAGFFDNDWSLKKQDFVTR</sequence>
<evidence type="ECO:0000256" key="1">
    <source>
        <dbReference type="ARBA" id="ARBA00022729"/>
    </source>
</evidence>
<dbReference type="RefSeq" id="WP_051214411.1">
    <property type="nucleotide sequence ID" value="NZ_UGVL01000001.1"/>
</dbReference>
<dbReference type="PANTHER" id="PTHR43037:SF4">
    <property type="entry name" value="PEPTIDASE S9 PROLYL OLIGOPEPTIDASE CATALYTIC DOMAIN-CONTAINING PROTEIN"/>
    <property type="match status" value="1"/>
</dbReference>
<dbReference type="InterPro" id="IPR029058">
    <property type="entry name" value="AB_hydrolase_fold"/>
</dbReference>
<evidence type="ECO:0000259" key="2">
    <source>
        <dbReference type="Pfam" id="PF00326"/>
    </source>
</evidence>
<feature type="domain" description="Peptidase S9 prolyl oligopeptidase catalytic" evidence="2">
    <location>
        <begin position="424"/>
        <end position="574"/>
    </location>
</feature>
<protein>
    <submittedName>
        <fullName evidence="3">Poly(3-hydroxybutyrate) depolymerase</fullName>
    </submittedName>
</protein>
<dbReference type="Pfam" id="PF00326">
    <property type="entry name" value="Peptidase_S9"/>
    <property type="match status" value="1"/>
</dbReference>
<evidence type="ECO:0000313" key="3">
    <source>
        <dbReference type="EMBL" id="SUE32858.1"/>
    </source>
</evidence>